<dbReference type="Proteomes" id="UP000034772">
    <property type="component" value="Unassembled WGS sequence"/>
</dbReference>
<evidence type="ECO:0008006" key="3">
    <source>
        <dbReference type="Google" id="ProtNLM"/>
    </source>
</evidence>
<sequence length="84" mass="9908">MAFPPNNQKEWVKLLKRLGFEERRVGRGKHAFKFSHPMRKTKDYRIQPDFIIVPHIIYPAISAHMVKEVIFFGFSLEEIKAASH</sequence>
<name>A0A0G1X0A3_9BACT</name>
<dbReference type="EMBL" id="LCOZ01000007">
    <property type="protein sequence ID" value="KKU87870.1"/>
    <property type="molecule type" value="Genomic_DNA"/>
</dbReference>
<protein>
    <recommendedName>
        <fullName evidence="3">YcfA family protein</fullName>
    </recommendedName>
</protein>
<evidence type="ECO:0000313" key="2">
    <source>
        <dbReference type="Proteomes" id="UP000034772"/>
    </source>
</evidence>
<comment type="caution">
    <text evidence="1">The sequence shown here is derived from an EMBL/GenBank/DDBJ whole genome shotgun (WGS) entry which is preliminary data.</text>
</comment>
<dbReference type="AlphaFoldDB" id="A0A0G1X0A3"/>
<organism evidence="1 2">
    <name type="scientific">Candidatus Beckwithbacteria bacterium GW2011_GWC2_47_9</name>
    <dbReference type="NCBI Taxonomy" id="1618373"/>
    <lineage>
        <taxon>Bacteria</taxon>
        <taxon>Candidatus Beckwithiibacteriota</taxon>
    </lineage>
</organism>
<evidence type="ECO:0000313" key="1">
    <source>
        <dbReference type="EMBL" id="KKU87870.1"/>
    </source>
</evidence>
<reference evidence="1 2" key="1">
    <citation type="journal article" date="2015" name="Nature">
        <title>rRNA introns, odd ribosomes, and small enigmatic genomes across a large radiation of phyla.</title>
        <authorList>
            <person name="Brown C.T."/>
            <person name="Hug L.A."/>
            <person name="Thomas B.C."/>
            <person name="Sharon I."/>
            <person name="Castelle C.J."/>
            <person name="Singh A."/>
            <person name="Wilkins M.J."/>
            <person name="Williams K.H."/>
            <person name="Banfield J.F."/>
        </authorList>
    </citation>
    <scope>NUCLEOTIDE SEQUENCE [LARGE SCALE GENOMIC DNA]</scope>
</reference>
<accession>A0A0G1X0A3</accession>
<proteinExistence type="predicted"/>
<gene>
    <name evidence="1" type="ORF">UY17_C0007G0006</name>
</gene>